<reference evidence="1 2" key="1">
    <citation type="submission" date="2017-06" db="EMBL/GenBank/DDBJ databases">
        <title>Cultured bacterium strain Saccharothrix yanglingensis Hhs.015.</title>
        <authorList>
            <person name="Xia Y."/>
        </authorList>
    </citation>
    <scope>NUCLEOTIDE SEQUENCE [LARGE SCALE GENOMIC DNA]</scope>
    <source>
        <strain evidence="1 2">Hhs.015</strain>
    </source>
</reference>
<comment type="caution">
    <text evidence="1">The sequence shown here is derived from an EMBL/GenBank/DDBJ whole genome shotgun (WGS) entry which is preliminary data.</text>
</comment>
<organism evidence="1 2">
    <name type="scientific">Saccharothrix yanglingensis</name>
    <dbReference type="NCBI Taxonomy" id="659496"/>
    <lineage>
        <taxon>Bacteria</taxon>
        <taxon>Bacillati</taxon>
        <taxon>Actinomycetota</taxon>
        <taxon>Actinomycetes</taxon>
        <taxon>Pseudonocardiales</taxon>
        <taxon>Pseudonocardiaceae</taxon>
        <taxon>Saccharothrix</taxon>
    </lineage>
</organism>
<dbReference type="EMBL" id="NSDM01000001">
    <property type="protein sequence ID" value="MDQ2582929.1"/>
    <property type="molecule type" value="Genomic_DNA"/>
</dbReference>
<sequence length="134" mass="15153">MPRGVGPVTTYLRFQGTERHERGFFPGIFMLVDRLAREGLLTDEQERFRRVDNDWHDAACVTPSHVDPTVSDREVDPGAVAWFKVDGAGHLVERIGGYPEILTAHGIGWERVESCDPGRVVYEDEHQVVVVPRD</sequence>
<gene>
    <name evidence="1" type="ORF">CKY47_02790</name>
</gene>
<proteinExistence type="predicted"/>
<evidence type="ECO:0000313" key="2">
    <source>
        <dbReference type="Proteomes" id="UP001225605"/>
    </source>
</evidence>
<evidence type="ECO:0000313" key="1">
    <source>
        <dbReference type="EMBL" id="MDQ2582929.1"/>
    </source>
</evidence>
<keyword evidence="2" id="KW-1185">Reference proteome</keyword>
<dbReference type="Proteomes" id="UP001225605">
    <property type="component" value="Unassembled WGS sequence"/>
</dbReference>
<name>A0ABU0WUZ4_9PSEU</name>
<protein>
    <submittedName>
        <fullName evidence="1">Uncharacterized protein</fullName>
    </submittedName>
</protein>
<accession>A0ABU0WUZ4</accession>